<comment type="similarity">
    <text evidence="12">Belongs to the cytochrome b561 family.</text>
</comment>
<keyword evidence="10" id="KW-0408">Iron</keyword>
<reference evidence="15 16" key="1">
    <citation type="submission" date="2014-09" db="EMBL/GenBank/DDBJ databases">
        <title>Isolation and characterization of Aurantimonas altamirensis ON-56566 from clinical sample following a dog bite.</title>
        <authorList>
            <person name="Eshaghi A."/>
            <person name="Li A."/>
            <person name="Shahinas D."/>
            <person name="Bahn P."/>
            <person name="Kus J.V."/>
            <person name="Patel S.N."/>
        </authorList>
    </citation>
    <scope>NUCLEOTIDE SEQUENCE [LARGE SCALE GENOMIC DNA]</scope>
    <source>
        <strain evidence="15 16">ON-56566</strain>
    </source>
</reference>
<dbReference type="AlphaFoldDB" id="A0A0B1Q2Q6"/>
<evidence type="ECO:0000256" key="13">
    <source>
        <dbReference type="SAM" id="Phobius"/>
    </source>
</evidence>
<comment type="subcellular location">
    <subcellularLocation>
        <location evidence="2">Cell membrane</location>
        <topology evidence="2">Multi-pass membrane protein</topology>
    </subcellularLocation>
</comment>
<dbReference type="RefSeq" id="WP_039195907.1">
    <property type="nucleotide sequence ID" value="NZ_JRFJ01000007.1"/>
</dbReference>
<sequence length="179" mass="19239">MDDGGSSYRGPARLLHWLVALLVLATIPVGLTMAGDDVSRSLRDTLYLFHKNTGVLILLLVACRLAYRIAHPAPPLPTSMPAWQAAAARATHGALYTLLVVMGLSGYVYVKAGGYPIEVLDALGVPPLVPRSDVISGVAESIHVSAWMVLIALIAVHVAAALHHGIVRRDGVLWRMRPW</sequence>
<evidence type="ECO:0000256" key="6">
    <source>
        <dbReference type="ARBA" id="ARBA00022692"/>
    </source>
</evidence>
<keyword evidence="3" id="KW-0813">Transport</keyword>
<evidence type="ECO:0000256" key="7">
    <source>
        <dbReference type="ARBA" id="ARBA00022723"/>
    </source>
</evidence>
<dbReference type="InterPro" id="IPR052168">
    <property type="entry name" value="Cytochrome_b561_oxidase"/>
</dbReference>
<keyword evidence="6 13" id="KW-0812">Transmembrane</keyword>
<dbReference type="GO" id="GO:0005886">
    <property type="term" value="C:plasma membrane"/>
    <property type="evidence" value="ECO:0007669"/>
    <property type="project" value="UniProtKB-SubCell"/>
</dbReference>
<feature type="domain" description="Cytochrome b561 bacterial/Ni-hydrogenase" evidence="14">
    <location>
        <begin position="8"/>
        <end position="178"/>
    </location>
</feature>
<dbReference type="InterPro" id="IPR016174">
    <property type="entry name" value="Di-haem_cyt_TM"/>
</dbReference>
<feature type="transmembrane region" description="Helical" evidence="13">
    <location>
        <begin position="46"/>
        <end position="67"/>
    </location>
</feature>
<evidence type="ECO:0000256" key="9">
    <source>
        <dbReference type="ARBA" id="ARBA00022989"/>
    </source>
</evidence>
<dbReference type="GO" id="GO:0020037">
    <property type="term" value="F:heme binding"/>
    <property type="evidence" value="ECO:0007669"/>
    <property type="project" value="TreeGrafter"/>
</dbReference>
<feature type="transmembrane region" description="Helical" evidence="13">
    <location>
        <begin position="146"/>
        <end position="167"/>
    </location>
</feature>
<dbReference type="EMBL" id="JRFJ01000007">
    <property type="protein sequence ID" value="KHJ53197.1"/>
    <property type="molecule type" value="Genomic_DNA"/>
</dbReference>
<dbReference type="SUPFAM" id="SSF81342">
    <property type="entry name" value="Transmembrane di-heme cytochromes"/>
    <property type="match status" value="1"/>
</dbReference>
<evidence type="ECO:0000256" key="8">
    <source>
        <dbReference type="ARBA" id="ARBA00022982"/>
    </source>
</evidence>
<evidence type="ECO:0000256" key="3">
    <source>
        <dbReference type="ARBA" id="ARBA00022448"/>
    </source>
</evidence>
<proteinExistence type="inferred from homology"/>
<dbReference type="PANTHER" id="PTHR30529:SF1">
    <property type="entry name" value="CYTOCHROME B561 HOMOLOG 2"/>
    <property type="match status" value="1"/>
</dbReference>
<keyword evidence="4" id="KW-1003">Cell membrane</keyword>
<evidence type="ECO:0000256" key="2">
    <source>
        <dbReference type="ARBA" id="ARBA00004651"/>
    </source>
</evidence>
<dbReference type="Pfam" id="PF01292">
    <property type="entry name" value="Ni_hydr_CYTB"/>
    <property type="match status" value="1"/>
</dbReference>
<dbReference type="PANTHER" id="PTHR30529">
    <property type="entry name" value="CYTOCHROME B561"/>
    <property type="match status" value="1"/>
</dbReference>
<evidence type="ECO:0000313" key="16">
    <source>
        <dbReference type="Proteomes" id="UP000030826"/>
    </source>
</evidence>
<feature type="transmembrane region" description="Helical" evidence="13">
    <location>
        <begin position="14"/>
        <end position="34"/>
    </location>
</feature>
<comment type="caution">
    <text evidence="15">The sequence shown here is derived from an EMBL/GenBank/DDBJ whole genome shotgun (WGS) entry which is preliminary data.</text>
</comment>
<dbReference type="InterPro" id="IPR011577">
    <property type="entry name" value="Cyt_b561_bac/Ni-Hgenase"/>
</dbReference>
<keyword evidence="7" id="KW-0479">Metal-binding</keyword>
<evidence type="ECO:0000256" key="12">
    <source>
        <dbReference type="ARBA" id="ARBA00037975"/>
    </source>
</evidence>
<dbReference type="Gene3D" id="1.20.950.20">
    <property type="entry name" value="Transmembrane di-heme cytochromes, Chain C"/>
    <property type="match status" value="1"/>
</dbReference>
<comment type="cofactor">
    <cofactor evidence="1">
        <name>heme b</name>
        <dbReference type="ChEBI" id="CHEBI:60344"/>
    </cofactor>
</comment>
<organism evidence="15 16">
    <name type="scientific">Aureimonas altamirensis</name>
    <dbReference type="NCBI Taxonomy" id="370622"/>
    <lineage>
        <taxon>Bacteria</taxon>
        <taxon>Pseudomonadati</taxon>
        <taxon>Pseudomonadota</taxon>
        <taxon>Alphaproteobacteria</taxon>
        <taxon>Hyphomicrobiales</taxon>
        <taxon>Aurantimonadaceae</taxon>
        <taxon>Aureimonas</taxon>
    </lineage>
</organism>
<feature type="transmembrane region" description="Helical" evidence="13">
    <location>
        <begin position="87"/>
        <end position="110"/>
    </location>
</feature>
<protein>
    <submittedName>
        <fullName evidence="15">Cytochrome B561</fullName>
    </submittedName>
</protein>
<dbReference type="OrthoDB" id="1247465at2"/>
<evidence type="ECO:0000259" key="14">
    <source>
        <dbReference type="Pfam" id="PF01292"/>
    </source>
</evidence>
<evidence type="ECO:0000313" key="15">
    <source>
        <dbReference type="EMBL" id="KHJ53197.1"/>
    </source>
</evidence>
<keyword evidence="8" id="KW-0249">Electron transport</keyword>
<dbReference type="GO" id="GO:0022904">
    <property type="term" value="P:respiratory electron transport chain"/>
    <property type="evidence" value="ECO:0007669"/>
    <property type="project" value="InterPro"/>
</dbReference>
<dbReference type="Proteomes" id="UP000030826">
    <property type="component" value="Unassembled WGS sequence"/>
</dbReference>
<keyword evidence="5" id="KW-0349">Heme</keyword>
<evidence type="ECO:0000256" key="4">
    <source>
        <dbReference type="ARBA" id="ARBA00022475"/>
    </source>
</evidence>
<evidence type="ECO:0000256" key="11">
    <source>
        <dbReference type="ARBA" id="ARBA00023136"/>
    </source>
</evidence>
<evidence type="ECO:0000256" key="5">
    <source>
        <dbReference type="ARBA" id="ARBA00022617"/>
    </source>
</evidence>
<gene>
    <name evidence="15" type="ORF">LA66_19510</name>
</gene>
<keyword evidence="11 13" id="KW-0472">Membrane</keyword>
<accession>A0A0B1Q2Q6</accession>
<dbReference type="GO" id="GO:0046872">
    <property type="term" value="F:metal ion binding"/>
    <property type="evidence" value="ECO:0007669"/>
    <property type="project" value="UniProtKB-KW"/>
</dbReference>
<keyword evidence="9 13" id="KW-1133">Transmembrane helix</keyword>
<dbReference type="GO" id="GO:0009055">
    <property type="term" value="F:electron transfer activity"/>
    <property type="evidence" value="ECO:0007669"/>
    <property type="project" value="InterPro"/>
</dbReference>
<name>A0A0B1Q2Q6_9HYPH</name>
<evidence type="ECO:0000256" key="10">
    <source>
        <dbReference type="ARBA" id="ARBA00023004"/>
    </source>
</evidence>
<evidence type="ECO:0000256" key="1">
    <source>
        <dbReference type="ARBA" id="ARBA00001970"/>
    </source>
</evidence>